<dbReference type="InterPro" id="IPR003594">
    <property type="entry name" value="HATPase_dom"/>
</dbReference>
<keyword evidence="5 9" id="KW-0418">Kinase</keyword>
<dbReference type="Gene3D" id="3.30.565.10">
    <property type="entry name" value="Histidine kinase-like ATPase, C-terminal domain"/>
    <property type="match status" value="1"/>
</dbReference>
<keyword evidence="4" id="KW-0808">Transferase</keyword>
<evidence type="ECO:0000313" key="9">
    <source>
        <dbReference type="EMBL" id="OXM83286.1"/>
    </source>
</evidence>
<keyword evidence="2" id="KW-1003">Cell membrane</keyword>
<keyword evidence="10" id="KW-1185">Reference proteome</keyword>
<feature type="domain" description="HAMP" evidence="8">
    <location>
        <begin position="318"/>
        <end position="370"/>
    </location>
</feature>
<evidence type="ECO:0000256" key="5">
    <source>
        <dbReference type="ARBA" id="ARBA00022777"/>
    </source>
</evidence>
<evidence type="ECO:0000313" key="10">
    <source>
        <dbReference type="Proteomes" id="UP000215509"/>
    </source>
</evidence>
<evidence type="ECO:0000259" key="8">
    <source>
        <dbReference type="PROSITE" id="PS50885"/>
    </source>
</evidence>
<reference evidence="9 10" key="1">
    <citation type="submission" date="2017-07" db="EMBL/GenBank/DDBJ databases">
        <title>Genome sequencing and assembly of Paenibacillus rigui.</title>
        <authorList>
            <person name="Mayilraj S."/>
        </authorList>
    </citation>
    <scope>NUCLEOTIDE SEQUENCE [LARGE SCALE GENOMIC DNA]</scope>
    <source>
        <strain evidence="9 10">JCM 16352</strain>
    </source>
</reference>
<comment type="caution">
    <text evidence="9">The sequence shown here is derived from an EMBL/GenBank/DDBJ whole genome shotgun (WGS) entry which is preliminary data.</text>
</comment>
<dbReference type="Proteomes" id="UP000215509">
    <property type="component" value="Unassembled WGS sequence"/>
</dbReference>
<dbReference type="Gene3D" id="6.10.340.10">
    <property type="match status" value="1"/>
</dbReference>
<dbReference type="PANTHER" id="PTHR34220">
    <property type="entry name" value="SENSOR HISTIDINE KINASE YPDA"/>
    <property type="match status" value="1"/>
</dbReference>
<keyword evidence="7" id="KW-0812">Transmembrane</keyword>
<organism evidence="9 10">
    <name type="scientific">Paenibacillus rigui</name>
    <dbReference type="NCBI Taxonomy" id="554312"/>
    <lineage>
        <taxon>Bacteria</taxon>
        <taxon>Bacillati</taxon>
        <taxon>Bacillota</taxon>
        <taxon>Bacilli</taxon>
        <taxon>Bacillales</taxon>
        <taxon>Paenibacillaceae</taxon>
        <taxon>Paenibacillus</taxon>
    </lineage>
</organism>
<dbReference type="GO" id="GO:0000155">
    <property type="term" value="F:phosphorelay sensor kinase activity"/>
    <property type="evidence" value="ECO:0007669"/>
    <property type="project" value="InterPro"/>
</dbReference>
<keyword evidence="3" id="KW-0597">Phosphoprotein</keyword>
<feature type="transmembrane region" description="Helical" evidence="7">
    <location>
        <begin position="296"/>
        <end position="321"/>
    </location>
</feature>
<dbReference type="RefSeq" id="WP_094017878.1">
    <property type="nucleotide sequence ID" value="NZ_NMQW01000049.1"/>
</dbReference>
<keyword evidence="6 7" id="KW-0472">Membrane</keyword>
<dbReference type="GO" id="GO:0005886">
    <property type="term" value="C:plasma membrane"/>
    <property type="evidence" value="ECO:0007669"/>
    <property type="project" value="UniProtKB-SubCell"/>
</dbReference>
<dbReference type="InterPro" id="IPR010559">
    <property type="entry name" value="Sig_transdc_His_kin_internal"/>
</dbReference>
<dbReference type="PROSITE" id="PS50885">
    <property type="entry name" value="HAMP"/>
    <property type="match status" value="1"/>
</dbReference>
<evidence type="ECO:0000256" key="7">
    <source>
        <dbReference type="SAM" id="Phobius"/>
    </source>
</evidence>
<protein>
    <submittedName>
        <fullName evidence="9">Two-component sensor histidine kinase</fullName>
    </submittedName>
</protein>
<dbReference type="AlphaFoldDB" id="A0A229UIQ3"/>
<dbReference type="Pfam" id="PF06580">
    <property type="entry name" value="His_kinase"/>
    <property type="match status" value="1"/>
</dbReference>
<evidence type="ECO:0000256" key="3">
    <source>
        <dbReference type="ARBA" id="ARBA00022553"/>
    </source>
</evidence>
<dbReference type="Pfam" id="PF00672">
    <property type="entry name" value="HAMP"/>
    <property type="match status" value="1"/>
</dbReference>
<dbReference type="InterPro" id="IPR036890">
    <property type="entry name" value="HATPase_C_sf"/>
</dbReference>
<dbReference type="OrthoDB" id="9809348at2"/>
<evidence type="ECO:0000256" key="2">
    <source>
        <dbReference type="ARBA" id="ARBA00022475"/>
    </source>
</evidence>
<dbReference type="PANTHER" id="PTHR34220:SF7">
    <property type="entry name" value="SENSOR HISTIDINE KINASE YPDA"/>
    <property type="match status" value="1"/>
</dbReference>
<proteinExistence type="predicted"/>
<evidence type="ECO:0000256" key="1">
    <source>
        <dbReference type="ARBA" id="ARBA00004651"/>
    </source>
</evidence>
<dbReference type="SMART" id="SM00304">
    <property type="entry name" value="HAMP"/>
    <property type="match status" value="1"/>
</dbReference>
<dbReference type="EMBL" id="NMQW01000049">
    <property type="protein sequence ID" value="OXM83286.1"/>
    <property type="molecule type" value="Genomic_DNA"/>
</dbReference>
<dbReference type="SUPFAM" id="SSF55874">
    <property type="entry name" value="ATPase domain of HSP90 chaperone/DNA topoisomerase II/histidine kinase"/>
    <property type="match status" value="1"/>
</dbReference>
<evidence type="ECO:0000256" key="4">
    <source>
        <dbReference type="ARBA" id="ARBA00022679"/>
    </source>
</evidence>
<name>A0A229UIQ3_9BACL</name>
<gene>
    <name evidence="9" type="ORF">CF651_26530</name>
</gene>
<dbReference type="InterPro" id="IPR003660">
    <property type="entry name" value="HAMP_dom"/>
</dbReference>
<dbReference type="Pfam" id="PF02518">
    <property type="entry name" value="HATPase_c"/>
    <property type="match status" value="1"/>
</dbReference>
<keyword evidence="7" id="KW-1133">Transmembrane helix</keyword>
<dbReference type="SUPFAM" id="SSF158472">
    <property type="entry name" value="HAMP domain-like"/>
    <property type="match status" value="1"/>
</dbReference>
<evidence type="ECO:0000256" key="6">
    <source>
        <dbReference type="ARBA" id="ARBA00023136"/>
    </source>
</evidence>
<dbReference type="CDD" id="cd06225">
    <property type="entry name" value="HAMP"/>
    <property type="match status" value="1"/>
</dbReference>
<accession>A0A229UIQ3</accession>
<dbReference type="InterPro" id="IPR050640">
    <property type="entry name" value="Bact_2-comp_sensor_kinase"/>
</dbReference>
<sequence>MKQLLYRLSFKKRIWVSFVLLMTLAIAASGWSSYTLSSRIVEHNALRLSQDTINKSSQVLDEKLKKIVLSIMSLKMSDPYGKVLEDVSAGDTSHYYNHLTALQSILALLKFNDNFIQSILIATPIGDFYPTGYTRLSDNSFYDSDMYRKIKTKQRGVWIEGHEDRFFYGKDRVVSFVVDGSISKAVEGVYIVVNIKERDLQTLITDQVSRSTGYSLINQNGQAIIQNPNAGQEAWRQTPSFLAKFGGEDKNGNFTFAMDDKDYLVNYSRLEVGESWILYDTQSKQVVLKEVDAIKWATLLVIVGFVVLALLLSNVMTDLLLRPLYRLHSLMKRVEDNDLNVRFDSPYQDEVSQVGMRFNSMLEEIKKLIQTVKSGEEEKRKTEIKALSAQMEPHFLYNTLNTIYCKSVLGITEDVNEMILSLSTLFQLGLSQGKDILRIEDELLHVRHYLTLQQKCYEDKFDFHIEVEDESILQLSIPKLILQPLVENSILHGFRDLEEGGQIRIVLRRTKHMLYLSVEDNGVGMDVDGLLRSMEQPLVSNKGYALRNIAHRLRLFYGEDATIHYYSEPGQGSRVQLIISLQEEERAYADNNGYAF</sequence>
<comment type="subcellular location">
    <subcellularLocation>
        <location evidence="1">Cell membrane</location>
        <topology evidence="1">Multi-pass membrane protein</topology>
    </subcellularLocation>
</comment>